<dbReference type="Proteomes" id="UP000758603">
    <property type="component" value="Unassembled WGS sequence"/>
</dbReference>
<accession>A0A9P8ZYC9</accession>
<keyword evidence="1" id="KW-0539">Nucleus</keyword>
<dbReference type="InterPro" id="IPR036864">
    <property type="entry name" value="Zn2-C6_fun-type_DNA-bd_sf"/>
</dbReference>
<comment type="caution">
    <text evidence="4">The sequence shown here is derived from an EMBL/GenBank/DDBJ whole genome shotgun (WGS) entry which is preliminary data.</text>
</comment>
<dbReference type="Pfam" id="PF00172">
    <property type="entry name" value="Zn_clus"/>
    <property type="match status" value="1"/>
</dbReference>
<evidence type="ECO:0000313" key="4">
    <source>
        <dbReference type="EMBL" id="KAH6655027.1"/>
    </source>
</evidence>
<dbReference type="RefSeq" id="XP_045959292.1">
    <property type="nucleotide sequence ID" value="XM_046099785.1"/>
</dbReference>
<dbReference type="SUPFAM" id="SSF57701">
    <property type="entry name" value="Zn2/Cys6 DNA-binding domain"/>
    <property type="match status" value="1"/>
</dbReference>
<dbReference type="OrthoDB" id="648861at2759"/>
<dbReference type="PROSITE" id="PS50048">
    <property type="entry name" value="ZN2_CY6_FUNGAL_2"/>
    <property type="match status" value="1"/>
</dbReference>
<dbReference type="GO" id="GO:0008270">
    <property type="term" value="F:zinc ion binding"/>
    <property type="evidence" value="ECO:0007669"/>
    <property type="project" value="InterPro"/>
</dbReference>
<evidence type="ECO:0000259" key="3">
    <source>
        <dbReference type="PROSITE" id="PS50048"/>
    </source>
</evidence>
<proteinExistence type="predicted"/>
<dbReference type="CDD" id="cd00067">
    <property type="entry name" value="GAL4"/>
    <property type="match status" value="1"/>
</dbReference>
<reference evidence="4" key="1">
    <citation type="journal article" date="2021" name="Nat. Commun.">
        <title>Genetic determinants of endophytism in the Arabidopsis root mycobiome.</title>
        <authorList>
            <person name="Mesny F."/>
            <person name="Miyauchi S."/>
            <person name="Thiergart T."/>
            <person name="Pickel B."/>
            <person name="Atanasova L."/>
            <person name="Karlsson M."/>
            <person name="Huettel B."/>
            <person name="Barry K.W."/>
            <person name="Haridas S."/>
            <person name="Chen C."/>
            <person name="Bauer D."/>
            <person name="Andreopoulos W."/>
            <person name="Pangilinan J."/>
            <person name="LaButti K."/>
            <person name="Riley R."/>
            <person name="Lipzen A."/>
            <person name="Clum A."/>
            <person name="Drula E."/>
            <person name="Henrissat B."/>
            <person name="Kohler A."/>
            <person name="Grigoriev I.V."/>
            <person name="Martin F.M."/>
            <person name="Hacquard S."/>
        </authorList>
    </citation>
    <scope>NUCLEOTIDE SEQUENCE</scope>
    <source>
        <strain evidence="4">MPI-SDFR-AT-0073</strain>
    </source>
</reference>
<evidence type="ECO:0000313" key="5">
    <source>
        <dbReference type="Proteomes" id="UP000758603"/>
    </source>
</evidence>
<dbReference type="EMBL" id="JAGPXC010000003">
    <property type="protein sequence ID" value="KAH6655027.1"/>
    <property type="molecule type" value="Genomic_DNA"/>
</dbReference>
<protein>
    <recommendedName>
        <fullName evidence="3">Zn(2)-C6 fungal-type domain-containing protein</fullName>
    </recommendedName>
</protein>
<dbReference type="InterPro" id="IPR052400">
    <property type="entry name" value="Zn2-C6_fungal_TF"/>
</dbReference>
<dbReference type="GeneID" id="70128677"/>
<feature type="compositionally biased region" description="Basic residues" evidence="2">
    <location>
        <begin position="11"/>
        <end position="20"/>
    </location>
</feature>
<evidence type="ECO:0000256" key="1">
    <source>
        <dbReference type="ARBA" id="ARBA00023242"/>
    </source>
</evidence>
<dbReference type="InterPro" id="IPR001138">
    <property type="entry name" value="Zn2Cys6_DnaBD"/>
</dbReference>
<dbReference type="PANTHER" id="PTHR47657">
    <property type="entry name" value="STEROL REGULATORY ELEMENT-BINDING PROTEIN ECM22"/>
    <property type="match status" value="1"/>
</dbReference>
<dbReference type="SMART" id="SM00066">
    <property type="entry name" value="GAL4"/>
    <property type="match status" value="1"/>
</dbReference>
<organism evidence="4 5">
    <name type="scientific">Truncatella angustata</name>
    <dbReference type="NCBI Taxonomy" id="152316"/>
    <lineage>
        <taxon>Eukaryota</taxon>
        <taxon>Fungi</taxon>
        <taxon>Dikarya</taxon>
        <taxon>Ascomycota</taxon>
        <taxon>Pezizomycotina</taxon>
        <taxon>Sordariomycetes</taxon>
        <taxon>Xylariomycetidae</taxon>
        <taxon>Amphisphaeriales</taxon>
        <taxon>Sporocadaceae</taxon>
        <taxon>Truncatella</taxon>
    </lineage>
</organism>
<feature type="region of interest" description="Disordered" evidence="2">
    <location>
        <begin position="114"/>
        <end position="143"/>
    </location>
</feature>
<dbReference type="GO" id="GO:0000981">
    <property type="term" value="F:DNA-binding transcription factor activity, RNA polymerase II-specific"/>
    <property type="evidence" value="ECO:0007669"/>
    <property type="project" value="InterPro"/>
</dbReference>
<gene>
    <name evidence="4" type="ORF">BKA67DRAFT_533974</name>
</gene>
<name>A0A9P8ZYC9_9PEZI</name>
<dbReference type="Gene3D" id="4.10.240.10">
    <property type="entry name" value="Zn(2)-C6 fungal-type DNA-binding domain"/>
    <property type="match status" value="1"/>
</dbReference>
<feature type="region of interest" description="Disordered" evidence="2">
    <location>
        <begin position="1"/>
        <end position="20"/>
    </location>
</feature>
<dbReference type="PANTHER" id="PTHR47657:SF14">
    <property type="entry name" value="ZN(2)-C6 FUNGAL-TYPE DOMAIN-CONTAINING PROTEIN"/>
    <property type="match status" value="1"/>
</dbReference>
<sequence>MASMDQAILRPRSKGPRLYHKKSRTGCVRCKQRRVKCDETRPGCRGCSRHGVGCVYPVQPTAAAPAVPTPPTRSHGKATAQPDVMNLSAMGAELHDLNVPPSKTKLSFQCKENGMKCQTPQEPSKTPGLETPPGAEETELDFPESRERRLWELRLLHNSLTQAKPFPTPQPQQIQDLFALEVPNMALNEGRDALLYGIMAHSALNMWTRSTDPQERETLLRLQRTYLSMLLRQQRKDIAELSPSNADSICLSSLKILTHALALIQTLPLEPWQPPIDFLQMGHGAGHVFRSAWAVAREGGGDVSRILTFVQNPPAVNDPSETILGDHSALDWILETPPGADAQVDTELDDVATKSVYDKAIAYVCGVQRALDRREPEFVVCRRLGGFAYWVPAEFTQFLTERRPRAMVVTAHLMSLFLEIEHMWLIGKAGENQIRGIHKNLPTEWSCKLDGLFEKFRKPGESPRPFSGGYGSMM</sequence>
<evidence type="ECO:0000256" key="2">
    <source>
        <dbReference type="SAM" id="MobiDB-lite"/>
    </source>
</evidence>
<feature type="domain" description="Zn(2)-C6 fungal-type" evidence="3">
    <location>
        <begin position="26"/>
        <end position="56"/>
    </location>
</feature>
<dbReference type="PROSITE" id="PS00463">
    <property type="entry name" value="ZN2_CY6_FUNGAL_1"/>
    <property type="match status" value="1"/>
</dbReference>
<keyword evidence="5" id="KW-1185">Reference proteome</keyword>
<dbReference type="AlphaFoldDB" id="A0A9P8ZYC9"/>